<protein>
    <submittedName>
        <fullName evidence="1">Uncharacterized protein</fullName>
    </submittedName>
</protein>
<comment type="caution">
    <text evidence="1">The sequence shown here is derived from an EMBL/GenBank/DDBJ whole genome shotgun (WGS) entry which is preliminary data.</text>
</comment>
<dbReference type="Proteomes" id="UP000265354">
    <property type="component" value="Unassembled WGS sequence"/>
</dbReference>
<evidence type="ECO:0000313" key="2">
    <source>
        <dbReference type="Proteomes" id="UP000265354"/>
    </source>
</evidence>
<dbReference type="EMBL" id="BGZL01000001">
    <property type="protein sequence ID" value="GBP98633.1"/>
    <property type="molecule type" value="Genomic_DNA"/>
</dbReference>
<organism evidence="1 2">
    <name type="scientific">Streptomyces spongiicola</name>
    <dbReference type="NCBI Taxonomy" id="1690221"/>
    <lineage>
        <taxon>Bacteria</taxon>
        <taxon>Bacillati</taxon>
        <taxon>Actinomycetota</taxon>
        <taxon>Actinomycetes</taxon>
        <taxon>Kitasatosporales</taxon>
        <taxon>Streptomycetaceae</taxon>
        <taxon>Streptomyces</taxon>
    </lineage>
</organism>
<name>A0A388SR72_9ACTN</name>
<gene>
    <name evidence="1" type="ORF">SSP531S_00250</name>
</gene>
<sequence>MWRQAGWGVFLTAALEAVLPPEVAAPVLSGPTRVAAPDRVEGRWLPTVGSHRPSSAEDL</sequence>
<accession>A0A388SR72</accession>
<proteinExistence type="predicted"/>
<evidence type="ECO:0000313" key="1">
    <source>
        <dbReference type="EMBL" id="GBP98633.1"/>
    </source>
</evidence>
<reference evidence="1 2" key="1">
    <citation type="submission" date="2018-07" db="EMBL/GenBank/DDBJ databases">
        <title>Whole Genome Shotgun Sequence of Streptomyces spongiicola strain 531S.</title>
        <authorList>
            <person name="Dohra H."/>
            <person name="Kodani S."/>
        </authorList>
    </citation>
    <scope>NUCLEOTIDE SEQUENCE [LARGE SCALE GENOMIC DNA]</scope>
    <source>
        <strain evidence="1 2">531S</strain>
    </source>
</reference>
<dbReference type="AlphaFoldDB" id="A0A388SR72"/>